<keyword evidence="7" id="KW-1133">Transmembrane helix</keyword>
<dbReference type="STRING" id="88036.D8S7W0"/>
<evidence type="ECO:0000313" key="14">
    <source>
        <dbReference type="Proteomes" id="UP000001514"/>
    </source>
</evidence>
<dbReference type="InterPro" id="IPR045315">
    <property type="entry name" value="Mtm1-like"/>
</dbReference>
<comment type="similarity">
    <text evidence="2 11">Belongs to the mitochondrial carrier (TC 2.A.29) family.</text>
</comment>
<dbReference type="PANTHER" id="PTHR45760">
    <property type="entry name" value="FI19922P1-RELATED"/>
    <property type="match status" value="1"/>
</dbReference>
<dbReference type="Pfam" id="PF00153">
    <property type="entry name" value="Mito_carr"/>
    <property type="match status" value="4"/>
</dbReference>
<feature type="repeat" description="Solcar" evidence="10">
    <location>
        <begin position="190"/>
        <end position="284"/>
    </location>
</feature>
<evidence type="ECO:0000256" key="2">
    <source>
        <dbReference type="ARBA" id="ARBA00006375"/>
    </source>
</evidence>
<dbReference type="InterPro" id="IPR023395">
    <property type="entry name" value="MCP_dom_sf"/>
</dbReference>
<proteinExistence type="inferred from homology"/>
<dbReference type="OMA" id="FVSPIEM"/>
<evidence type="ECO:0000256" key="4">
    <source>
        <dbReference type="ARBA" id="ARBA00022692"/>
    </source>
</evidence>
<evidence type="ECO:0000256" key="11">
    <source>
        <dbReference type="RuleBase" id="RU000488"/>
    </source>
</evidence>
<sequence length="395" mass="42770">MVSQHSASNIWFPAVTVNSSAAGKHESSSGNRGIEAEEDGKSSAPKVNFKEKTISAAGAAFLSAVIVNPLDVAKTRLQAQAAGVQYQNHITDSLQHQVLDGKCPPVCPRGGPAEVPQCPPDCFRYKGTWDVFYKVVRQARFRECEGFLRLWRGTDAALAIAVPTVGIYLPVYDVFHEWLEDVSKRNALHIEPYTPLIAGTVARSLACIVCGPIELARTRMQAHKEVRQGVSPPGMWATMSGASERPGGSLQRVRGLWTGVGAQLARDVPFSAICWSILEPIRKSVRQRLGSDSALSVLTANVCGGFLAGSIAAAATCPLDVVKTRRQILVNDPSKRMDSNTAKVLMTIWRDEGLRGLFSGVGPRVARAGPSVSIVVSFYEVMKLFIHHTGSDERH</sequence>
<dbReference type="AlphaFoldDB" id="D8S7W0"/>
<evidence type="ECO:0000256" key="5">
    <source>
        <dbReference type="ARBA" id="ARBA00022737"/>
    </source>
</evidence>
<keyword evidence="8" id="KW-0496">Mitochondrion</keyword>
<dbReference type="EMBL" id="GL377606">
    <property type="protein sequence ID" value="EFJ19309.1"/>
    <property type="molecule type" value="Genomic_DNA"/>
</dbReference>
<gene>
    <name evidence="13" type="ORF">SELMODRAFT_110994</name>
</gene>
<evidence type="ECO:0000256" key="12">
    <source>
        <dbReference type="SAM" id="MobiDB-lite"/>
    </source>
</evidence>
<organism evidence="14">
    <name type="scientific">Selaginella moellendorffii</name>
    <name type="common">Spikemoss</name>
    <dbReference type="NCBI Taxonomy" id="88036"/>
    <lineage>
        <taxon>Eukaryota</taxon>
        <taxon>Viridiplantae</taxon>
        <taxon>Streptophyta</taxon>
        <taxon>Embryophyta</taxon>
        <taxon>Tracheophyta</taxon>
        <taxon>Lycopodiopsida</taxon>
        <taxon>Selaginellales</taxon>
        <taxon>Selaginellaceae</taxon>
        <taxon>Selaginella</taxon>
    </lineage>
</organism>
<feature type="region of interest" description="Disordered" evidence="12">
    <location>
        <begin position="21"/>
        <end position="45"/>
    </location>
</feature>
<comment type="subcellular location">
    <subcellularLocation>
        <location evidence="1">Mitochondrion inner membrane</location>
        <topology evidence="1">Multi-pass membrane protein</topology>
    </subcellularLocation>
</comment>
<keyword evidence="5" id="KW-0677">Repeat</keyword>
<feature type="repeat" description="Solcar" evidence="10">
    <location>
        <begin position="47"/>
        <end position="178"/>
    </location>
</feature>
<evidence type="ECO:0000313" key="13">
    <source>
        <dbReference type="EMBL" id="EFJ19309.1"/>
    </source>
</evidence>
<dbReference type="SUPFAM" id="SSF103506">
    <property type="entry name" value="Mitochondrial carrier"/>
    <property type="match status" value="1"/>
</dbReference>
<name>D8S7W0_SELML</name>
<evidence type="ECO:0000256" key="10">
    <source>
        <dbReference type="PROSITE-ProRule" id="PRU00282"/>
    </source>
</evidence>
<evidence type="ECO:0000256" key="6">
    <source>
        <dbReference type="ARBA" id="ARBA00022792"/>
    </source>
</evidence>
<evidence type="ECO:0000256" key="7">
    <source>
        <dbReference type="ARBA" id="ARBA00022989"/>
    </source>
</evidence>
<dbReference type="PROSITE" id="PS50920">
    <property type="entry name" value="SOLCAR"/>
    <property type="match status" value="3"/>
</dbReference>
<dbReference type="FunCoup" id="D8S7W0">
    <property type="interactions" value="3159"/>
</dbReference>
<protein>
    <submittedName>
        <fullName evidence="13">Uncharacterized protein</fullName>
    </submittedName>
</protein>
<keyword evidence="9 10" id="KW-0472">Membrane</keyword>
<evidence type="ECO:0000256" key="1">
    <source>
        <dbReference type="ARBA" id="ARBA00004448"/>
    </source>
</evidence>
<dbReference type="Gene3D" id="1.50.40.10">
    <property type="entry name" value="Mitochondrial carrier domain"/>
    <property type="match status" value="2"/>
</dbReference>
<dbReference type="HOGENOM" id="CLU_015166_0_1_1"/>
<keyword evidence="4 10" id="KW-0812">Transmembrane</keyword>
<feature type="repeat" description="Solcar" evidence="10">
    <location>
        <begin position="296"/>
        <end position="385"/>
    </location>
</feature>
<evidence type="ECO:0000256" key="9">
    <source>
        <dbReference type="ARBA" id="ARBA00023136"/>
    </source>
</evidence>
<dbReference type="PANTHER" id="PTHR45760:SF2">
    <property type="entry name" value="FI19922P1-RELATED"/>
    <property type="match status" value="1"/>
</dbReference>
<dbReference type="InParanoid" id="D8S7W0"/>
<keyword evidence="3 11" id="KW-0813">Transport</keyword>
<keyword evidence="14" id="KW-1185">Reference proteome</keyword>
<dbReference type="GO" id="GO:0005743">
    <property type="term" value="C:mitochondrial inner membrane"/>
    <property type="evidence" value="ECO:0007669"/>
    <property type="project" value="UniProtKB-SubCell"/>
</dbReference>
<evidence type="ECO:0000256" key="8">
    <source>
        <dbReference type="ARBA" id="ARBA00023128"/>
    </source>
</evidence>
<dbReference type="Gramene" id="EFJ19309">
    <property type="protein sequence ID" value="EFJ19309"/>
    <property type="gene ID" value="SELMODRAFT_110994"/>
</dbReference>
<dbReference type="GO" id="GO:0005739">
    <property type="term" value="C:mitochondrion"/>
    <property type="evidence" value="ECO:0000318"/>
    <property type="project" value="GO_Central"/>
</dbReference>
<dbReference type="Proteomes" id="UP000001514">
    <property type="component" value="Unassembled WGS sequence"/>
</dbReference>
<keyword evidence="6" id="KW-0999">Mitochondrion inner membrane</keyword>
<dbReference type="KEGG" id="smo:SELMODRAFT_110994"/>
<dbReference type="GO" id="GO:0170036">
    <property type="term" value="P:import into the mitochondrion"/>
    <property type="evidence" value="ECO:0000318"/>
    <property type="project" value="GO_Central"/>
</dbReference>
<reference evidence="13 14" key="1">
    <citation type="journal article" date="2011" name="Science">
        <title>The Selaginella genome identifies genetic changes associated with the evolution of vascular plants.</title>
        <authorList>
            <person name="Banks J.A."/>
            <person name="Nishiyama T."/>
            <person name="Hasebe M."/>
            <person name="Bowman J.L."/>
            <person name="Gribskov M."/>
            <person name="dePamphilis C."/>
            <person name="Albert V.A."/>
            <person name="Aono N."/>
            <person name="Aoyama T."/>
            <person name="Ambrose B.A."/>
            <person name="Ashton N.W."/>
            <person name="Axtell M.J."/>
            <person name="Barker E."/>
            <person name="Barker M.S."/>
            <person name="Bennetzen J.L."/>
            <person name="Bonawitz N.D."/>
            <person name="Chapple C."/>
            <person name="Cheng C."/>
            <person name="Correa L.G."/>
            <person name="Dacre M."/>
            <person name="DeBarry J."/>
            <person name="Dreyer I."/>
            <person name="Elias M."/>
            <person name="Engstrom E.M."/>
            <person name="Estelle M."/>
            <person name="Feng L."/>
            <person name="Finet C."/>
            <person name="Floyd S.K."/>
            <person name="Frommer W.B."/>
            <person name="Fujita T."/>
            <person name="Gramzow L."/>
            <person name="Gutensohn M."/>
            <person name="Harholt J."/>
            <person name="Hattori M."/>
            <person name="Heyl A."/>
            <person name="Hirai T."/>
            <person name="Hiwatashi Y."/>
            <person name="Ishikawa M."/>
            <person name="Iwata M."/>
            <person name="Karol K.G."/>
            <person name="Koehler B."/>
            <person name="Kolukisaoglu U."/>
            <person name="Kubo M."/>
            <person name="Kurata T."/>
            <person name="Lalonde S."/>
            <person name="Li K."/>
            <person name="Li Y."/>
            <person name="Litt A."/>
            <person name="Lyons E."/>
            <person name="Manning G."/>
            <person name="Maruyama T."/>
            <person name="Michael T.P."/>
            <person name="Mikami K."/>
            <person name="Miyazaki S."/>
            <person name="Morinaga S."/>
            <person name="Murata T."/>
            <person name="Mueller-Roeber B."/>
            <person name="Nelson D.R."/>
            <person name="Obara M."/>
            <person name="Oguri Y."/>
            <person name="Olmstead R.G."/>
            <person name="Onodera N."/>
            <person name="Petersen B.L."/>
            <person name="Pils B."/>
            <person name="Prigge M."/>
            <person name="Rensing S.A."/>
            <person name="Riano-Pachon D.M."/>
            <person name="Roberts A.W."/>
            <person name="Sato Y."/>
            <person name="Scheller H.V."/>
            <person name="Schulz B."/>
            <person name="Schulz C."/>
            <person name="Shakirov E.V."/>
            <person name="Shibagaki N."/>
            <person name="Shinohara N."/>
            <person name="Shippen D.E."/>
            <person name="Soerensen I."/>
            <person name="Sotooka R."/>
            <person name="Sugimoto N."/>
            <person name="Sugita M."/>
            <person name="Sumikawa N."/>
            <person name="Tanurdzic M."/>
            <person name="Theissen G."/>
            <person name="Ulvskov P."/>
            <person name="Wakazuki S."/>
            <person name="Weng J.K."/>
            <person name="Willats W.W."/>
            <person name="Wipf D."/>
            <person name="Wolf P.G."/>
            <person name="Yang L."/>
            <person name="Zimmer A.D."/>
            <person name="Zhu Q."/>
            <person name="Mitros T."/>
            <person name="Hellsten U."/>
            <person name="Loque D."/>
            <person name="Otillar R."/>
            <person name="Salamov A."/>
            <person name="Schmutz J."/>
            <person name="Shapiro H."/>
            <person name="Lindquist E."/>
            <person name="Lucas S."/>
            <person name="Rokhsar D."/>
            <person name="Grigoriev I.V."/>
        </authorList>
    </citation>
    <scope>NUCLEOTIDE SEQUENCE [LARGE SCALE GENOMIC DNA]</scope>
</reference>
<accession>D8S7W0</accession>
<dbReference type="eggNOG" id="KOG0761">
    <property type="taxonomic scope" value="Eukaryota"/>
</dbReference>
<evidence type="ECO:0000256" key="3">
    <source>
        <dbReference type="ARBA" id="ARBA00022448"/>
    </source>
</evidence>
<dbReference type="InterPro" id="IPR018108">
    <property type="entry name" value="MCP_transmembrane"/>
</dbReference>